<dbReference type="Proteomes" id="UP000265926">
    <property type="component" value="Unassembled WGS sequence"/>
</dbReference>
<keyword evidence="1" id="KW-0472">Membrane</keyword>
<evidence type="ECO:0000259" key="2">
    <source>
        <dbReference type="Pfam" id="PF04773"/>
    </source>
</evidence>
<keyword evidence="5" id="KW-1185">Reference proteome</keyword>
<dbReference type="Gene3D" id="2.60.120.1440">
    <property type="match status" value="1"/>
</dbReference>
<evidence type="ECO:0000313" key="5">
    <source>
        <dbReference type="Proteomes" id="UP000265926"/>
    </source>
</evidence>
<gene>
    <name evidence="4" type="ORF">D1614_08390</name>
</gene>
<evidence type="ECO:0000313" key="4">
    <source>
        <dbReference type="EMBL" id="RIJ48550.1"/>
    </source>
</evidence>
<reference evidence="4 5" key="1">
    <citation type="submission" date="2018-08" db="EMBL/GenBank/DDBJ databases">
        <title>Pallidiluteibacterium maritimus gen. nov., sp. nov., isolated from coastal sediment.</title>
        <authorList>
            <person name="Zhou L.Y."/>
        </authorList>
    </citation>
    <scope>NUCLEOTIDE SEQUENCE [LARGE SCALE GENOMIC DNA]</scope>
    <source>
        <strain evidence="4 5">XSD2</strain>
    </source>
</reference>
<dbReference type="Gene3D" id="3.55.50.30">
    <property type="match status" value="1"/>
</dbReference>
<sequence>MIDTSKNKVLKRYLKGNYSVNDHLLMKKWFTDNSEYKEIEPLLDDSWETYGRQESEQPEQHVFNKIISQIWLQEENKKSRNNLRNIFIRVAAALIIGLVTGYFVSNLRQASYEPVYFTAHAPKGSISETLLPDGSLVVLNAGSRLEYALGKNNQVNEVRLDGEAWFDIHPNPERKFIVKTSHYNVNVTGTQFNVKAYEEDDEITTTLEKGSVSIESGEKTALAYSPELKPGEQFSLNKETQKAILSKVNTKIYTTWKDNKLIFINMDLDELFVLLERKFGVDIEISNTEILDLHYTGTIKNETILEILDLISHTLPLNYEIIGQKIIITKIK</sequence>
<dbReference type="Pfam" id="PF16344">
    <property type="entry name" value="FecR_C"/>
    <property type="match status" value="1"/>
</dbReference>
<evidence type="ECO:0000259" key="3">
    <source>
        <dbReference type="Pfam" id="PF16344"/>
    </source>
</evidence>
<organism evidence="4 5">
    <name type="scientific">Maribellus luteus</name>
    <dbReference type="NCBI Taxonomy" id="2305463"/>
    <lineage>
        <taxon>Bacteria</taxon>
        <taxon>Pseudomonadati</taxon>
        <taxon>Bacteroidota</taxon>
        <taxon>Bacteroidia</taxon>
        <taxon>Marinilabiliales</taxon>
        <taxon>Prolixibacteraceae</taxon>
        <taxon>Maribellus</taxon>
    </lineage>
</organism>
<dbReference type="PANTHER" id="PTHR30273">
    <property type="entry name" value="PERIPLASMIC SIGNAL SENSOR AND SIGMA FACTOR ACTIVATOR FECR-RELATED"/>
    <property type="match status" value="1"/>
</dbReference>
<comment type="caution">
    <text evidence="4">The sequence shown here is derived from an EMBL/GenBank/DDBJ whole genome shotgun (WGS) entry which is preliminary data.</text>
</comment>
<dbReference type="OrthoDB" id="710640at2"/>
<dbReference type="InterPro" id="IPR012373">
    <property type="entry name" value="Ferrdict_sens_TM"/>
</dbReference>
<evidence type="ECO:0000256" key="1">
    <source>
        <dbReference type="SAM" id="Phobius"/>
    </source>
</evidence>
<keyword evidence="1" id="KW-1133">Transmembrane helix</keyword>
<dbReference type="GO" id="GO:0016989">
    <property type="term" value="F:sigma factor antagonist activity"/>
    <property type="evidence" value="ECO:0007669"/>
    <property type="project" value="TreeGrafter"/>
</dbReference>
<dbReference type="EMBL" id="QWGR01000004">
    <property type="protein sequence ID" value="RIJ48550.1"/>
    <property type="molecule type" value="Genomic_DNA"/>
</dbReference>
<dbReference type="InterPro" id="IPR006860">
    <property type="entry name" value="FecR"/>
</dbReference>
<feature type="domain" description="Protein FecR C-terminal" evidence="3">
    <location>
        <begin position="260"/>
        <end position="328"/>
    </location>
</feature>
<feature type="transmembrane region" description="Helical" evidence="1">
    <location>
        <begin position="86"/>
        <end position="104"/>
    </location>
</feature>
<dbReference type="AlphaFoldDB" id="A0A399SWU0"/>
<proteinExistence type="predicted"/>
<protein>
    <submittedName>
        <fullName evidence="4">FecR family protein</fullName>
    </submittedName>
</protein>
<accession>A0A399SWU0</accession>
<keyword evidence="1" id="KW-0812">Transmembrane</keyword>
<name>A0A399SWU0_9BACT</name>
<dbReference type="RefSeq" id="WP_119437470.1">
    <property type="nucleotide sequence ID" value="NZ_QWGR01000004.1"/>
</dbReference>
<feature type="domain" description="FecR protein" evidence="2">
    <location>
        <begin position="121"/>
        <end position="212"/>
    </location>
</feature>
<dbReference type="PIRSF" id="PIRSF018266">
    <property type="entry name" value="FecR"/>
    <property type="match status" value="1"/>
</dbReference>
<dbReference type="Pfam" id="PF04773">
    <property type="entry name" value="FecR"/>
    <property type="match status" value="1"/>
</dbReference>
<dbReference type="InterPro" id="IPR032508">
    <property type="entry name" value="FecR_C"/>
</dbReference>
<dbReference type="PANTHER" id="PTHR30273:SF2">
    <property type="entry name" value="PROTEIN FECR"/>
    <property type="match status" value="1"/>
</dbReference>